<dbReference type="PANTHER" id="PTHR30146">
    <property type="entry name" value="LACI-RELATED TRANSCRIPTIONAL REPRESSOR"/>
    <property type="match status" value="1"/>
</dbReference>
<dbReference type="Pfam" id="PF00356">
    <property type="entry name" value="LacI"/>
    <property type="match status" value="1"/>
</dbReference>
<dbReference type="InterPro" id="IPR000843">
    <property type="entry name" value="HTH_LacI"/>
</dbReference>
<name>B9K9B4_THENN</name>
<evidence type="ECO:0000259" key="4">
    <source>
        <dbReference type="PROSITE" id="PS50932"/>
    </source>
</evidence>
<evidence type="ECO:0000256" key="1">
    <source>
        <dbReference type="ARBA" id="ARBA00023015"/>
    </source>
</evidence>
<dbReference type="Pfam" id="PF00532">
    <property type="entry name" value="Peripla_BP_1"/>
    <property type="match status" value="1"/>
</dbReference>
<keyword evidence="2" id="KW-0238">DNA-binding</keyword>
<dbReference type="SUPFAM" id="SSF47413">
    <property type="entry name" value="lambda repressor-like DNA-binding domains"/>
    <property type="match status" value="1"/>
</dbReference>
<dbReference type="STRING" id="309803.CTN_1371"/>
<dbReference type="InterPro" id="IPR028082">
    <property type="entry name" value="Peripla_BP_I"/>
</dbReference>
<evidence type="ECO:0000313" key="5">
    <source>
        <dbReference type="EMBL" id="ACM23547.1"/>
    </source>
</evidence>
<evidence type="ECO:0000256" key="2">
    <source>
        <dbReference type="ARBA" id="ARBA00023125"/>
    </source>
</evidence>
<dbReference type="Gene3D" id="3.40.50.2300">
    <property type="match status" value="2"/>
</dbReference>
<dbReference type="PANTHER" id="PTHR30146:SF154">
    <property type="entry name" value="TRANSCRIPTION REGULATOR, MEMBER OF GALR FAMILY"/>
    <property type="match status" value="1"/>
</dbReference>
<reference evidence="5 6" key="1">
    <citation type="journal article" date="2009" name="Biosci. Biotechnol. Biochem.">
        <title>WeGAS: a web-based microbial genome annotation system.</title>
        <authorList>
            <person name="Lee D."/>
            <person name="Seo H."/>
            <person name="Park C."/>
            <person name="Park K."/>
        </authorList>
    </citation>
    <scope>NUCLEOTIDE SEQUENCE [LARGE SCALE GENOMIC DNA]</scope>
    <source>
        <strain evidence="6">ATCC 49049 / DSM 4359 / NBRC 107923 / NS-E</strain>
    </source>
</reference>
<keyword evidence="1" id="KW-0805">Transcription regulation</keyword>
<dbReference type="HOGENOM" id="CLU_037628_6_0_0"/>
<dbReference type="EMBL" id="CP000916">
    <property type="protein sequence ID" value="ACM23547.1"/>
    <property type="molecule type" value="Genomic_DNA"/>
</dbReference>
<dbReference type="PROSITE" id="PS50932">
    <property type="entry name" value="HTH_LACI_2"/>
    <property type="match status" value="1"/>
</dbReference>
<sequence>MGGNSMKKKYVTIRDIAEKAGVSINTVSRALNNKPDISEETKKRILEIARELGYVKNATASSLRSKRTNIVGVIIADSANPFYAEVLKGIEVASRKYGYQIILMNTERIYENEEKAIDVLLQRRVDGLLITPVQDRSDDIEFLIERKVPFVVVGRHFEGLEVDEIHSDEVKGGYLATKHLIDRGRRNILMISGYLFKSAAYMRLEGYKKALKEHGIPFKEEMVIVTDIDIESGYQAMNEAIEKGLHFDAVFCYNDLLAFGAMKALKEHGYRIPEDVAVVGYDDIVYSSFVCPPLTTVRIKKFEMGFEAFRMLLQRMKGRRKKRKRVILDVELVVRESS</sequence>
<keyword evidence="3" id="KW-0804">Transcription</keyword>
<dbReference type="CDD" id="cd06267">
    <property type="entry name" value="PBP1_LacI_sugar_binding-like"/>
    <property type="match status" value="1"/>
</dbReference>
<proteinExistence type="predicted"/>
<dbReference type="KEGG" id="tna:CTN_1371"/>
<dbReference type="PROSITE" id="PS00356">
    <property type="entry name" value="HTH_LACI_1"/>
    <property type="match status" value="1"/>
</dbReference>
<evidence type="ECO:0000256" key="3">
    <source>
        <dbReference type="ARBA" id="ARBA00023163"/>
    </source>
</evidence>
<dbReference type="AlphaFoldDB" id="B9K9B4"/>
<protein>
    <submittedName>
        <fullName evidence="5">Transcriptional regulator, LacI family</fullName>
    </submittedName>
</protein>
<dbReference type="SUPFAM" id="SSF53822">
    <property type="entry name" value="Periplasmic binding protein-like I"/>
    <property type="match status" value="1"/>
</dbReference>
<dbReference type="SMART" id="SM00354">
    <property type="entry name" value="HTH_LACI"/>
    <property type="match status" value="1"/>
</dbReference>
<dbReference type="GO" id="GO:0003700">
    <property type="term" value="F:DNA-binding transcription factor activity"/>
    <property type="evidence" value="ECO:0007669"/>
    <property type="project" value="TreeGrafter"/>
</dbReference>
<accession>B9K9B4</accession>
<dbReference type="Gene3D" id="1.10.260.40">
    <property type="entry name" value="lambda repressor-like DNA-binding domains"/>
    <property type="match status" value="1"/>
</dbReference>
<keyword evidence="6" id="KW-1185">Reference proteome</keyword>
<dbReference type="Proteomes" id="UP000000445">
    <property type="component" value="Chromosome"/>
</dbReference>
<organism evidence="5 6">
    <name type="scientific">Thermotoga neapolitana (strain ATCC 49049 / DSM 4359 / NBRC 107923 / NS-E)</name>
    <dbReference type="NCBI Taxonomy" id="309803"/>
    <lineage>
        <taxon>Bacteria</taxon>
        <taxon>Thermotogati</taxon>
        <taxon>Thermotogota</taxon>
        <taxon>Thermotogae</taxon>
        <taxon>Thermotogales</taxon>
        <taxon>Thermotogaceae</taxon>
        <taxon>Thermotoga</taxon>
    </lineage>
</organism>
<dbReference type="InterPro" id="IPR010982">
    <property type="entry name" value="Lambda_DNA-bd_dom_sf"/>
</dbReference>
<gene>
    <name evidence="5" type="ordered locus">CTN_1371</name>
</gene>
<feature type="domain" description="HTH lacI-type" evidence="4">
    <location>
        <begin position="11"/>
        <end position="65"/>
    </location>
</feature>
<dbReference type="PRINTS" id="PR00036">
    <property type="entry name" value="HTHLACI"/>
</dbReference>
<dbReference type="eggNOG" id="COG1609">
    <property type="taxonomic scope" value="Bacteria"/>
</dbReference>
<dbReference type="InterPro" id="IPR001761">
    <property type="entry name" value="Peripla_BP/Lac1_sug-bd_dom"/>
</dbReference>
<dbReference type="CDD" id="cd01392">
    <property type="entry name" value="HTH_LacI"/>
    <property type="match status" value="1"/>
</dbReference>
<evidence type="ECO:0000313" key="6">
    <source>
        <dbReference type="Proteomes" id="UP000000445"/>
    </source>
</evidence>
<dbReference type="GO" id="GO:0000976">
    <property type="term" value="F:transcription cis-regulatory region binding"/>
    <property type="evidence" value="ECO:0007669"/>
    <property type="project" value="TreeGrafter"/>
</dbReference>